<evidence type="ECO:0000313" key="2">
    <source>
        <dbReference type="Proteomes" id="UP000050525"/>
    </source>
</evidence>
<name>A0A151M3J0_ALLMI</name>
<dbReference type="Proteomes" id="UP000050525">
    <property type="component" value="Unassembled WGS sequence"/>
</dbReference>
<proteinExistence type="predicted"/>
<gene>
    <name evidence="1" type="ORF">Y1Q_0019014</name>
</gene>
<dbReference type="AlphaFoldDB" id="A0A151M3J0"/>
<sequence length="109" mass="12985">MCQLCQRHTQDRTLLLQQLVVVAKEWKEHAQAWWRRTQPARRSERRITQETTQEEVRDWAECKFWAKLLALERECLQVLWAQNNILGWAMETMDDDCQTLSTVLGLVVS</sequence>
<organism evidence="1 2">
    <name type="scientific">Alligator mississippiensis</name>
    <name type="common">American alligator</name>
    <dbReference type="NCBI Taxonomy" id="8496"/>
    <lineage>
        <taxon>Eukaryota</taxon>
        <taxon>Metazoa</taxon>
        <taxon>Chordata</taxon>
        <taxon>Craniata</taxon>
        <taxon>Vertebrata</taxon>
        <taxon>Euteleostomi</taxon>
        <taxon>Archelosauria</taxon>
        <taxon>Archosauria</taxon>
        <taxon>Crocodylia</taxon>
        <taxon>Alligatoridae</taxon>
        <taxon>Alligatorinae</taxon>
        <taxon>Alligator</taxon>
    </lineage>
</organism>
<accession>A0A151M3J0</accession>
<comment type="caution">
    <text evidence="1">The sequence shown here is derived from an EMBL/GenBank/DDBJ whole genome shotgun (WGS) entry which is preliminary data.</text>
</comment>
<protein>
    <submittedName>
        <fullName evidence="1">Uncharacterized protein</fullName>
    </submittedName>
</protein>
<reference evidence="1 2" key="1">
    <citation type="journal article" date="2012" name="Genome Biol.">
        <title>Sequencing three crocodilian genomes to illuminate the evolution of archosaurs and amniotes.</title>
        <authorList>
            <person name="St John J.A."/>
            <person name="Braun E.L."/>
            <person name="Isberg S.R."/>
            <person name="Miles L.G."/>
            <person name="Chong A.Y."/>
            <person name="Gongora J."/>
            <person name="Dalzell P."/>
            <person name="Moran C."/>
            <person name="Bed'hom B."/>
            <person name="Abzhanov A."/>
            <person name="Burgess S.C."/>
            <person name="Cooksey A.M."/>
            <person name="Castoe T.A."/>
            <person name="Crawford N.G."/>
            <person name="Densmore L.D."/>
            <person name="Drew J.C."/>
            <person name="Edwards S.V."/>
            <person name="Faircloth B.C."/>
            <person name="Fujita M.K."/>
            <person name="Greenwold M.J."/>
            <person name="Hoffmann F.G."/>
            <person name="Howard J.M."/>
            <person name="Iguchi T."/>
            <person name="Janes D.E."/>
            <person name="Khan S.Y."/>
            <person name="Kohno S."/>
            <person name="de Koning A.J."/>
            <person name="Lance S.L."/>
            <person name="McCarthy F.M."/>
            <person name="McCormack J.E."/>
            <person name="Merchant M.E."/>
            <person name="Peterson D.G."/>
            <person name="Pollock D.D."/>
            <person name="Pourmand N."/>
            <person name="Raney B.J."/>
            <person name="Roessler K.A."/>
            <person name="Sanford J.R."/>
            <person name="Sawyer R.H."/>
            <person name="Schmidt C.J."/>
            <person name="Triplett E.W."/>
            <person name="Tuberville T.D."/>
            <person name="Venegas-Anaya M."/>
            <person name="Howard J.T."/>
            <person name="Jarvis E.D."/>
            <person name="Guillette L.J.Jr."/>
            <person name="Glenn T.C."/>
            <person name="Green R.E."/>
            <person name="Ray D.A."/>
        </authorList>
    </citation>
    <scope>NUCLEOTIDE SEQUENCE [LARGE SCALE GENOMIC DNA]</scope>
    <source>
        <strain evidence="1">KSC_2009_1</strain>
    </source>
</reference>
<dbReference type="EMBL" id="AKHW03006769">
    <property type="protein sequence ID" value="KYO19085.1"/>
    <property type="molecule type" value="Genomic_DNA"/>
</dbReference>
<keyword evidence="2" id="KW-1185">Reference proteome</keyword>
<evidence type="ECO:0000313" key="1">
    <source>
        <dbReference type="EMBL" id="KYO19085.1"/>
    </source>
</evidence>